<dbReference type="Proteomes" id="UP001175227">
    <property type="component" value="Unassembled WGS sequence"/>
</dbReference>
<comment type="caution">
    <text evidence="7">The sequence shown here is derived from an EMBL/GenBank/DDBJ whole genome shotgun (WGS) entry which is preliminary data.</text>
</comment>
<dbReference type="Pfam" id="PF02150">
    <property type="entry name" value="Zn_ribbon_RPB9"/>
    <property type="match status" value="1"/>
</dbReference>
<dbReference type="GO" id="GO:0005666">
    <property type="term" value="C:RNA polymerase III complex"/>
    <property type="evidence" value="ECO:0007669"/>
    <property type="project" value="TreeGrafter"/>
</dbReference>
<proteinExistence type="inferred from homology"/>
<dbReference type="PROSITE" id="PS51133">
    <property type="entry name" value="ZF_TFIIS_2"/>
    <property type="match status" value="1"/>
</dbReference>
<dbReference type="GO" id="GO:0055029">
    <property type="term" value="C:nuclear DNA-directed RNA polymerase complex"/>
    <property type="evidence" value="ECO:0007669"/>
    <property type="project" value="UniProtKB-ARBA"/>
</dbReference>
<evidence type="ECO:0000313" key="8">
    <source>
        <dbReference type="Proteomes" id="UP001175227"/>
    </source>
</evidence>
<dbReference type="Gene3D" id="2.20.25.10">
    <property type="match status" value="1"/>
</dbReference>
<dbReference type="GO" id="GO:0003899">
    <property type="term" value="F:DNA-directed RNA polymerase activity"/>
    <property type="evidence" value="ECO:0007669"/>
    <property type="project" value="InterPro"/>
</dbReference>
<name>A0AA39P2Q6_9AGAR</name>
<dbReference type="EMBL" id="JAUEPR010000021">
    <property type="protein sequence ID" value="KAK0476210.1"/>
    <property type="molecule type" value="Genomic_DNA"/>
</dbReference>
<dbReference type="GO" id="GO:0006386">
    <property type="term" value="P:termination of RNA polymerase III transcription"/>
    <property type="evidence" value="ECO:0007669"/>
    <property type="project" value="TreeGrafter"/>
</dbReference>
<dbReference type="SMART" id="SM00440">
    <property type="entry name" value="ZnF_C2C2"/>
    <property type="match status" value="1"/>
</dbReference>
<reference evidence="7" key="1">
    <citation type="submission" date="2023-06" db="EMBL/GenBank/DDBJ databases">
        <authorList>
            <consortium name="Lawrence Berkeley National Laboratory"/>
            <person name="Ahrendt S."/>
            <person name="Sahu N."/>
            <person name="Indic B."/>
            <person name="Wong-Bajracharya J."/>
            <person name="Merenyi Z."/>
            <person name="Ke H.-M."/>
            <person name="Monk M."/>
            <person name="Kocsube S."/>
            <person name="Drula E."/>
            <person name="Lipzen A."/>
            <person name="Balint B."/>
            <person name="Henrissat B."/>
            <person name="Andreopoulos B."/>
            <person name="Martin F.M."/>
            <person name="Harder C.B."/>
            <person name="Rigling D."/>
            <person name="Ford K.L."/>
            <person name="Foster G.D."/>
            <person name="Pangilinan J."/>
            <person name="Papanicolaou A."/>
            <person name="Barry K."/>
            <person name="LaButti K."/>
            <person name="Viragh M."/>
            <person name="Koriabine M."/>
            <person name="Yan M."/>
            <person name="Riley R."/>
            <person name="Champramary S."/>
            <person name="Plett K.L."/>
            <person name="Tsai I.J."/>
            <person name="Slot J."/>
            <person name="Sipos G."/>
            <person name="Plett J."/>
            <person name="Nagy L.G."/>
            <person name="Grigoriev I.V."/>
        </authorList>
    </citation>
    <scope>NUCLEOTIDE SEQUENCE</scope>
    <source>
        <strain evidence="7">ICMP 16352</strain>
    </source>
</reference>
<dbReference type="InterPro" id="IPR001222">
    <property type="entry name" value="Znf_TFIIS"/>
</dbReference>
<dbReference type="InterPro" id="IPR012164">
    <property type="entry name" value="Rpa12/Rpb9/Rpc10/TFS"/>
</dbReference>
<evidence type="ECO:0000313" key="7">
    <source>
        <dbReference type="EMBL" id="KAK0476210.1"/>
    </source>
</evidence>
<dbReference type="GO" id="GO:0008270">
    <property type="term" value="F:zinc ion binding"/>
    <property type="evidence" value="ECO:0007669"/>
    <property type="project" value="UniProtKB-KW"/>
</dbReference>
<sequence length="208" mass="23444">MLFCPSCANILIIGDADGKNKWVCQTCPYQFPITKQVRHTSRTLLDSKKVDDMRDVSSELSSGARTACMYECAKCGHGFSYFSQLQIRSADEPMTTCEYLPLCVSPSGELTCGLTVYKCVIRIDRILYSAYFRYLFLDVYPVGMFAAKINKERRATVLRISNIPVVRSLSHVDTNLGPLHLDSAQFVYLPAVRLLIPAVRFNVCTMRT</sequence>
<dbReference type="PANTHER" id="PTHR11239">
    <property type="entry name" value="DNA-DIRECTED RNA POLYMERASE"/>
    <property type="match status" value="1"/>
</dbReference>
<gene>
    <name evidence="7" type="ORF">IW261DRAFT_1339963</name>
</gene>
<dbReference type="PANTHER" id="PTHR11239:SF12">
    <property type="entry name" value="DNA-DIRECTED RNA POLYMERASE III SUBUNIT RPC10"/>
    <property type="match status" value="1"/>
</dbReference>
<organism evidence="7 8">
    <name type="scientific">Armillaria novae-zelandiae</name>
    <dbReference type="NCBI Taxonomy" id="153914"/>
    <lineage>
        <taxon>Eukaryota</taxon>
        <taxon>Fungi</taxon>
        <taxon>Dikarya</taxon>
        <taxon>Basidiomycota</taxon>
        <taxon>Agaricomycotina</taxon>
        <taxon>Agaricomycetes</taxon>
        <taxon>Agaricomycetidae</taxon>
        <taxon>Agaricales</taxon>
        <taxon>Marasmiineae</taxon>
        <taxon>Physalacriaceae</taxon>
        <taxon>Armillaria</taxon>
    </lineage>
</organism>
<dbReference type="InterPro" id="IPR001529">
    <property type="entry name" value="Zn_ribbon_RPB9"/>
</dbReference>
<evidence type="ECO:0000256" key="3">
    <source>
        <dbReference type="ARBA" id="ARBA00022833"/>
    </source>
</evidence>
<dbReference type="SMART" id="SM00661">
    <property type="entry name" value="RPOL9"/>
    <property type="match status" value="1"/>
</dbReference>
<evidence type="ECO:0000256" key="2">
    <source>
        <dbReference type="ARBA" id="ARBA00022771"/>
    </source>
</evidence>
<dbReference type="GO" id="GO:0003676">
    <property type="term" value="F:nucleic acid binding"/>
    <property type="evidence" value="ECO:0007669"/>
    <property type="project" value="InterPro"/>
</dbReference>
<evidence type="ECO:0000256" key="4">
    <source>
        <dbReference type="PROSITE-ProRule" id="PRU00472"/>
    </source>
</evidence>
<comment type="similarity">
    <text evidence="5">Belongs to the archaeal rpoM/eukaryotic RPA12/RPB9/RPC11 RNA polymerase family.</text>
</comment>
<evidence type="ECO:0000259" key="6">
    <source>
        <dbReference type="PROSITE" id="PS51133"/>
    </source>
</evidence>
<dbReference type="AlphaFoldDB" id="A0AA39P2Q6"/>
<feature type="domain" description="TFIIS-type" evidence="6">
    <location>
        <begin position="68"/>
        <end position="118"/>
    </location>
</feature>
<keyword evidence="1 5" id="KW-0479">Metal-binding</keyword>
<keyword evidence="5" id="KW-0240">DNA-directed RNA polymerase</keyword>
<keyword evidence="2 4" id="KW-0863">Zinc-finger</keyword>
<keyword evidence="5" id="KW-0804">Transcription</keyword>
<keyword evidence="8" id="KW-1185">Reference proteome</keyword>
<dbReference type="Pfam" id="PF01096">
    <property type="entry name" value="Zn_ribbon_TFIIS"/>
    <property type="match status" value="1"/>
</dbReference>
<protein>
    <recommendedName>
        <fullName evidence="6">TFIIS-type domain-containing protein</fullName>
    </recommendedName>
</protein>
<evidence type="ECO:0000256" key="1">
    <source>
        <dbReference type="ARBA" id="ARBA00022723"/>
    </source>
</evidence>
<keyword evidence="3" id="KW-0862">Zinc</keyword>
<evidence type="ECO:0000256" key="5">
    <source>
        <dbReference type="RuleBase" id="RU003474"/>
    </source>
</evidence>
<dbReference type="SUPFAM" id="SSF57783">
    <property type="entry name" value="Zinc beta-ribbon"/>
    <property type="match status" value="1"/>
</dbReference>
<accession>A0AA39P2Q6</accession>